<dbReference type="GO" id="GO:0008270">
    <property type="term" value="F:zinc ion binding"/>
    <property type="evidence" value="ECO:0007669"/>
    <property type="project" value="InterPro"/>
</dbReference>
<feature type="domain" description="CCHC-type" evidence="2">
    <location>
        <begin position="26"/>
        <end position="42"/>
    </location>
</feature>
<dbReference type="SMART" id="SM00343">
    <property type="entry name" value="ZnF_C2HC"/>
    <property type="match status" value="2"/>
</dbReference>
<feature type="compositionally biased region" description="Polar residues" evidence="1">
    <location>
        <begin position="91"/>
        <end position="103"/>
    </location>
</feature>
<dbReference type="InterPro" id="IPR036875">
    <property type="entry name" value="Znf_CCHC_sf"/>
</dbReference>
<dbReference type="EMBL" id="JABSTV010001247">
    <property type="protein sequence ID" value="KAH7973282.1"/>
    <property type="molecule type" value="Genomic_DNA"/>
</dbReference>
<reference evidence="3" key="2">
    <citation type="submission" date="2021-09" db="EMBL/GenBank/DDBJ databases">
        <authorList>
            <person name="Jia N."/>
            <person name="Wang J."/>
            <person name="Shi W."/>
            <person name="Du L."/>
            <person name="Sun Y."/>
            <person name="Zhan W."/>
            <person name="Jiang J."/>
            <person name="Wang Q."/>
            <person name="Zhang B."/>
            <person name="Ji P."/>
            <person name="Sakyi L.B."/>
            <person name="Cui X."/>
            <person name="Yuan T."/>
            <person name="Jiang B."/>
            <person name="Yang W."/>
            <person name="Lam T.T.-Y."/>
            <person name="Chang Q."/>
            <person name="Ding S."/>
            <person name="Wang X."/>
            <person name="Zhu J."/>
            <person name="Ruan X."/>
            <person name="Zhao L."/>
            <person name="Wei J."/>
            <person name="Que T."/>
            <person name="Du C."/>
            <person name="Cheng J."/>
            <person name="Dai P."/>
            <person name="Han X."/>
            <person name="Huang E."/>
            <person name="Gao Y."/>
            <person name="Liu J."/>
            <person name="Shao H."/>
            <person name="Ye R."/>
            <person name="Li L."/>
            <person name="Wei W."/>
            <person name="Wang X."/>
            <person name="Wang C."/>
            <person name="Huo Q."/>
            <person name="Li W."/>
            <person name="Guo W."/>
            <person name="Chen H."/>
            <person name="Chen S."/>
            <person name="Zhou L."/>
            <person name="Zhou L."/>
            <person name="Ni X."/>
            <person name="Tian J."/>
            <person name="Zhou Y."/>
            <person name="Sheng Y."/>
            <person name="Liu T."/>
            <person name="Pan Y."/>
            <person name="Xia L."/>
            <person name="Li J."/>
            <person name="Zhao F."/>
            <person name="Cao W."/>
        </authorList>
    </citation>
    <scope>NUCLEOTIDE SEQUENCE</scope>
    <source>
        <strain evidence="3">Rsan-2018</strain>
        <tissue evidence="3">Larvae</tissue>
    </source>
</reference>
<dbReference type="InterPro" id="IPR001878">
    <property type="entry name" value="Znf_CCHC"/>
</dbReference>
<dbReference type="GO" id="GO:0003723">
    <property type="term" value="F:RNA binding"/>
    <property type="evidence" value="ECO:0007669"/>
    <property type="project" value="InterPro"/>
</dbReference>
<dbReference type="AlphaFoldDB" id="A0A9D4QBB1"/>
<feature type="compositionally biased region" description="Low complexity" evidence="1">
    <location>
        <begin position="183"/>
        <end position="196"/>
    </location>
</feature>
<dbReference type="GO" id="GO:0002218">
    <property type="term" value="P:activation of innate immune response"/>
    <property type="evidence" value="ECO:0007669"/>
    <property type="project" value="InterPro"/>
</dbReference>
<feature type="region of interest" description="Disordered" evidence="1">
    <location>
        <begin position="89"/>
        <end position="196"/>
    </location>
</feature>
<feature type="compositionally biased region" description="Polar residues" evidence="1">
    <location>
        <begin position="164"/>
        <end position="182"/>
    </location>
</feature>
<gene>
    <name evidence="3" type="ORF">HPB52_023347</name>
</gene>
<accession>A0A9D4QBB1</accession>
<evidence type="ECO:0000259" key="2">
    <source>
        <dbReference type="SMART" id="SM00343"/>
    </source>
</evidence>
<evidence type="ECO:0000313" key="4">
    <source>
        <dbReference type="Proteomes" id="UP000821837"/>
    </source>
</evidence>
<dbReference type="PANTHER" id="PTHR22639">
    <property type="entry name" value="GAG-RELATED PROTEIN"/>
    <property type="match status" value="1"/>
</dbReference>
<dbReference type="GO" id="GO:0003690">
    <property type="term" value="F:double-stranded DNA binding"/>
    <property type="evidence" value="ECO:0007669"/>
    <property type="project" value="InterPro"/>
</dbReference>
<evidence type="ECO:0000256" key="1">
    <source>
        <dbReference type="SAM" id="MobiDB-lite"/>
    </source>
</evidence>
<feature type="domain" description="CCHC-type" evidence="2">
    <location>
        <begin position="44"/>
        <end position="60"/>
    </location>
</feature>
<dbReference type="SUPFAM" id="SSF57756">
    <property type="entry name" value="Retrovirus zinc finger-like domains"/>
    <property type="match status" value="1"/>
</dbReference>
<dbReference type="Proteomes" id="UP000821837">
    <property type="component" value="Chromosome 11"/>
</dbReference>
<name>A0A9D4QBB1_RHISA</name>
<keyword evidence="4" id="KW-1185">Reference proteome</keyword>
<protein>
    <recommendedName>
        <fullName evidence="2">CCHC-type domain-containing protein</fullName>
    </recommendedName>
</protein>
<organism evidence="3 4">
    <name type="scientific">Rhipicephalus sanguineus</name>
    <name type="common">Brown dog tick</name>
    <name type="synonym">Ixodes sanguineus</name>
    <dbReference type="NCBI Taxonomy" id="34632"/>
    <lineage>
        <taxon>Eukaryota</taxon>
        <taxon>Metazoa</taxon>
        <taxon>Ecdysozoa</taxon>
        <taxon>Arthropoda</taxon>
        <taxon>Chelicerata</taxon>
        <taxon>Arachnida</taxon>
        <taxon>Acari</taxon>
        <taxon>Parasitiformes</taxon>
        <taxon>Ixodida</taxon>
        <taxon>Ixodoidea</taxon>
        <taxon>Ixodidae</taxon>
        <taxon>Rhipicephalinae</taxon>
        <taxon>Rhipicephalus</taxon>
        <taxon>Rhipicephalus</taxon>
    </lineage>
</organism>
<dbReference type="InterPro" id="IPR042509">
    <property type="entry name" value="ZCCHC3"/>
</dbReference>
<dbReference type="PANTHER" id="PTHR22639:SF3">
    <property type="entry name" value="ZINC FINGER CCHC DOMAIN-CONTAINING PROTEIN 3"/>
    <property type="match status" value="1"/>
</dbReference>
<comment type="caution">
    <text evidence="3">The sequence shown here is derived from an EMBL/GenBank/DDBJ whole genome shotgun (WGS) entry which is preliminary data.</text>
</comment>
<proteinExistence type="predicted"/>
<reference evidence="3" key="1">
    <citation type="journal article" date="2020" name="Cell">
        <title>Large-Scale Comparative Analyses of Tick Genomes Elucidate Their Genetic Diversity and Vector Capacities.</title>
        <authorList>
            <consortium name="Tick Genome and Microbiome Consortium (TIGMIC)"/>
            <person name="Jia N."/>
            <person name="Wang J."/>
            <person name="Shi W."/>
            <person name="Du L."/>
            <person name="Sun Y."/>
            <person name="Zhan W."/>
            <person name="Jiang J.F."/>
            <person name="Wang Q."/>
            <person name="Zhang B."/>
            <person name="Ji P."/>
            <person name="Bell-Sakyi L."/>
            <person name="Cui X.M."/>
            <person name="Yuan T.T."/>
            <person name="Jiang B.G."/>
            <person name="Yang W.F."/>
            <person name="Lam T.T."/>
            <person name="Chang Q.C."/>
            <person name="Ding S.J."/>
            <person name="Wang X.J."/>
            <person name="Zhu J.G."/>
            <person name="Ruan X.D."/>
            <person name="Zhao L."/>
            <person name="Wei J.T."/>
            <person name="Ye R.Z."/>
            <person name="Que T.C."/>
            <person name="Du C.H."/>
            <person name="Zhou Y.H."/>
            <person name="Cheng J.X."/>
            <person name="Dai P.F."/>
            <person name="Guo W.B."/>
            <person name="Han X.H."/>
            <person name="Huang E.J."/>
            <person name="Li L.F."/>
            <person name="Wei W."/>
            <person name="Gao Y.C."/>
            <person name="Liu J.Z."/>
            <person name="Shao H.Z."/>
            <person name="Wang X."/>
            <person name="Wang C.C."/>
            <person name="Yang T.C."/>
            <person name="Huo Q.B."/>
            <person name="Li W."/>
            <person name="Chen H.Y."/>
            <person name="Chen S.E."/>
            <person name="Zhou L.G."/>
            <person name="Ni X.B."/>
            <person name="Tian J.H."/>
            <person name="Sheng Y."/>
            <person name="Liu T."/>
            <person name="Pan Y.S."/>
            <person name="Xia L.Y."/>
            <person name="Li J."/>
            <person name="Zhao F."/>
            <person name="Cao W.C."/>
        </authorList>
    </citation>
    <scope>NUCLEOTIDE SEQUENCE</scope>
    <source>
        <strain evidence="3">Rsan-2018</strain>
    </source>
</reference>
<dbReference type="Gene3D" id="4.10.60.10">
    <property type="entry name" value="Zinc finger, CCHC-type"/>
    <property type="match status" value="1"/>
</dbReference>
<evidence type="ECO:0000313" key="3">
    <source>
        <dbReference type="EMBL" id="KAH7973282.1"/>
    </source>
</evidence>
<sequence length="196" mass="20612">MSRPVLNFATIAGHRVMFEYRGMRRVCARCGDIGHTAAACTAPYCKRCGVFGHATEGCAEECKRCGGRHGTRECFRRKSYVAAARGFPTVNELTPNGSQTSGPASPRAPASTSDLQVLKPKTLHPTSKKVPNYWDNGMTMESDEMSAATTPSAPQGGVIESAVDTASATTDNELTAGSGTALSSTESTTDSSSIPL</sequence>